<evidence type="ECO:0000313" key="1">
    <source>
        <dbReference type="Proteomes" id="UP000887580"/>
    </source>
</evidence>
<evidence type="ECO:0000313" key="2">
    <source>
        <dbReference type="WBParaSite" id="PS1159_v2.g21499.t1"/>
    </source>
</evidence>
<reference evidence="2" key="1">
    <citation type="submission" date="2022-11" db="UniProtKB">
        <authorList>
            <consortium name="WormBaseParasite"/>
        </authorList>
    </citation>
    <scope>IDENTIFICATION</scope>
</reference>
<sequence>MPKESRKPPFITKDSSSTTTTTSSTSFTPTSPFLWIIPAIAFGLFISKLFPSPSAGCNFGPEYNSTQLYKIQKSSEGDSIYKIAVVTDLDQQSKLETKKNTWISYFKTGDLKISKDLTKATIHWQSDKETIVLSSQISAGGRGMELSDLAVFDGNLISCDDRIGLVYKIENGFKDVIPWIFLTDGPGNVTKGLKAEWMTIKDNHLWVGGLGKEWTTTDGVFVNYHPMYVKRIGHNGDIQHIDWIENFKKIRKAIGIEWPGYMIHEAVQWSEIHKKWFFMPRRASHEPYTEATDEFAGTDLLLIADENFNHIEVKHIGSKGTGYRGFAAFSFVPESSDNLIAAIKSEEKDGIPVASYLTVFRLSDGHILLDEEPLKGAHKFEGIAFI</sequence>
<name>A0AC35FW50_9BILA</name>
<accession>A0AC35FW50</accession>
<dbReference type="WBParaSite" id="PS1159_v2.g21499.t1">
    <property type="protein sequence ID" value="PS1159_v2.g21499.t1"/>
    <property type="gene ID" value="PS1159_v2.g21499"/>
</dbReference>
<proteinExistence type="predicted"/>
<protein>
    <submittedName>
        <fullName evidence="2">Apyrase</fullName>
    </submittedName>
</protein>
<dbReference type="Proteomes" id="UP000887580">
    <property type="component" value="Unplaced"/>
</dbReference>
<organism evidence="1 2">
    <name type="scientific">Panagrolaimus sp. PS1159</name>
    <dbReference type="NCBI Taxonomy" id="55785"/>
    <lineage>
        <taxon>Eukaryota</taxon>
        <taxon>Metazoa</taxon>
        <taxon>Ecdysozoa</taxon>
        <taxon>Nematoda</taxon>
        <taxon>Chromadorea</taxon>
        <taxon>Rhabditida</taxon>
        <taxon>Tylenchina</taxon>
        <taxon>Panagrolaimomorpha</taxon>
        <taxon>Panagrolaimoidea</taxon>
        <taxon>Panagrolaimidae</taxon>
        <taxon>Panagrolaimus</taxon>
    </lineage>
</organism>